<dbReference type="Proteomes" id="UP000199494">
    <property type="component" value="Unassembled WGS sequence"/>
</dbReference>
<dbReference type="STRING" id="530584.SAMN05421630_110303"/>
<evidence type="ECO:0000313" key="2">
    <source>
        <dbReference type="EMBL" id="SDD63672.1"/>
    </source>
</evidence>
<organism evidence="2 3">
    <name type="scientific">Prauserella marina</name>
    <dbReference type="NCBI Taxonomy" id="530584"/>
    <lineage>
        <taxon>Bacteria</taxon>
        <taxon>Bacillati</taxon>
        <taxon>Actinomycetota</taxon>
        <taxon>Actinomycetes</taxon>
        <taxon>Pseudonocardiales</taxon>
        <taxon>Pseudonocardiaceae</taxon>
        <taxon>Prauserella</taxon>
    </lineage>
</organism>
<dbReference type="EMBL" id="FMZE01000010">
    <property type="protein sequence ID" value="SDD63672.1"/>
    <property type="molecule type" value="Genomic_DNA"/>
</dbReference>
<gene>
    <name evidence="2" type="ORF">SAMN05421630_110303</name>
</gene>
<name>A0A1G6WCT6_9PSEU</name>
<feature type="region of interest" description="Disordered" evidence="1">
    <location>
        <begin position="12"/>
        <end position="64"/>
    </location>
</feature>
<dbReference type="InterPro" id="IPR020955">
    <property type="entry name" value="Uncharacterised_Atu4866"/>
</dbReference>
<proteinExistence type="predicted"/>
<reference evidence="2 3" key="1">
    <citation type="submission" date="2016-10" db="EMBL/GenBank/DDBJ databases">
        <authorList>
            <person name="de Groot N.N."/>
        </authorList>
    </citation>
    <scope>NUCLEOTIDE SEQUENCE [LARGE SCALE GENOMIC DNA]</scope>
    <source>
        <strain evidence="2 3">CGMCC 4.5506</strain>
    </source>
</reference>
<dbReference type="AlphaFoldDB" id="A0A1G6WCT6"/>
<protein>
    <submittedName>
        <fullName evidence="2">Protein Atu4866</fullName>
    </submittedName>
</protein>
<keyword evidence="3" id="KW-1185">Reference proteome</keyword>
<feature type="compositionally biased region" description="Polar residues" evidence="1">
    <location>
        <begin position="35"/>
        <end position="56"/>
    </location>
</feature>
<accession>A0A1G6WCT6</accession>
<evidence type="ECO:0000313" key="3">
    <source>
        <dbReference type="Proteomes" id="UP000199494"/>
    </source>
</evidence>
<dbReference type="InterPro" id="IPR038646">
    <property type="entry name" value="Atu4866-like_sf"/>
</dbReference>
<dbReference type="Gene3D" id="2.40.128.290">
    <property type="entry name" value="Uncharacterised protein Atu4866, PF11512"/>
    <property type="match status" value="1"/>
</dbReference>
<dbReference type="Pfam" id="PF11512">
    <property type="entry name" value="Atu4866"/>
    <property type="match status" value="1"/>
</dbReference>
<feature type="compositionally biased region" description="Polar residues" evidence="1">
    <location>
        <begin position="15"/>
        <end position="26"/>
    </location>
</feature>
<evidence type="ECO:0000256" key="1">
    <source>
        <dbReference type="SAM" id="MobiDB-lite"/>
    </source>
</evidence>
<sequence length="151" mass="16288">MCLAALLTAACAGNSPDSDGTPTTADASRPEGTTMIDTTTPHGPATSNDATTSRSADSGRAAEHPYAGMWVTTDGYIRQELLPDGRYDEARGDRQSAYTGRYWITGERIEYRDDTGFSADGEFDGDILHHAGYVFYREGSPAHRRAMEAGE</sequence>